<evidence type="ECO:0000259" key="5">
    <source>
        <dbReference type="PROSITE" id="PS51387"/>
    </source>
</evidence>
<dbReference type="SUPFAM" id="SSF56176">
    <property type="entry name" value="FAD-binding/transporter-associated domain-like"/>
    <property type="match status" value="1"/>
</dbReference>
<dbReference type="InterPro" id="IPR002346">
    <property type="entry name" value="Mopterin_DH_FAD-bd"/>
</dbReference>
<evidence type="ECO:0000313" key="6">
    <source>
        <dbReference type="EMBL" id="SDS51624.1"/>
    </source>
</evidence>
<dbReference type="Gene3D" id="3.30.390.50">
    <property type="entry name" value="CO dehydrogenase flavoprotein, C-terminal domain"/>
    <property type="match status" value="1"/>
</dbReference>
<dbReference type="SMART" id="SM01092">
    <property type="entry name" value="CO_deh_flav_C"/>
    <property type="match status" value="1"/>
</dbReference>
<dbReference type="GO" id="GO:0071949">
    <property type="term" value="F:FAD binding"/>
    <property type="evidence" value="ECO:0007669"/>
    <property type="project" value="InterPro"/>
</dbReference>
<dbReference type="InterPro" id="IPR005107">
    <property type="entry name" value="CO_DH_flav_C"/>
</dbReference>
<accession>A0A1H1SUL9</accession>
<keyword evidence="2" id="KW-0274">FAD</keyword>
<dbReference type="InterPro" id="IPR036683">
    <property type="entry name" value="CO_DH_flav_C_dom_sf"/>
</dbReference>
<dbReference type="Proteomes" id="UP000198688">
    <property type="component" value="Chromosome I"/>
</dbReference>
<feature type="domain" description="FAD-binding PCMH-type" evidence="5">
    <location>
        <begin position="1"/>
        <end position="174"/>
    </location>
</feature>
<gene>
    <name evidence="6" type="ORF">SAMN04489716_0956</name>
</gene>
<dbReference type="GO" id="GO:0016491">
    <property type="term" value="F:oxidoreductase activity"/>
    <property type="evidence" value="ECO:0007669"/>
    <property type="project" value="UniProtKB-KW"/>
</dbReference>
<evidence type="ECO:0000256" key="3">
    <source>
        <dbReference type="ARBA" id="ARBA00023002"/>
    </source>
</evidence>
<dbReference type="InterPro" id="IPR016167">
    <property type="entry name" value="FAD-bd_PCMH_sub1"/>
</dbReference>
<dbReference type="PANTHER" id="PTHR42659:SF2">
    <property type="entry name" value="XANTHINE DEHYDROGENASE SUBUNIT C-RELATED"/>
    <property type="match status" value="1"/>
</dbReference>
<dbReference type="Gene3D" id="3.30.465.10">
    <property type="match status" value="1"/>
</dbReference>
<dbReference type="Gene3D" id="3.30.43.10">
    <property type="entry name" value="Uridine Diphospho-n-acetylenolpyruvylglucosamine Reductase, domain 2"/>
    <property type="match status" value="1"/>
</dbReference>
<evidence type="ECO:0000256" key="2">
    <source>
        <dbReference type="ARBA" id="ARBA00022827"/>
    </source>
</evidence>
<dbReference type="PANTHER" id="PTHR42659">
    <property type="entry name" value="XANTHINE DEHYDROGENASE SUBUNIT C-RELATED"/>
    <property type="match status" value="1"/>
</dbReference>
<reference evidence="6 7" key="1">
    <citation type="submission" date="2016-10" db="EMBL/GenBank/DDBJ databases">
        <authorList>
            <person name="de Groot N.N."/>
        </authorList>
    </citation>
    <scope>NUCLEOTIDE SEQUENCE [LARGE SCALE GENOMIC DNA]</scope>
    <source>
        <strain evidence="6 7">DSM 43941</strain>
    </source>
</reference>
<keyword evidence="3" id="KW-0560">Oxidoreductase</keyword>
<proteinExistence type="predicted"/>
<protein>
    <submittedName>
        <fullName evidence="6">Carbon-monoxide dehydrogenase medium subunit</fullName>
    </submittedName>
</protein>
<dbReference type="Pfam" id="PF00941">
    <property type="entry name" value="FAD_binding_5"/>
    <property type="match status" value="1"/>
</dbReference>
<dbReference type="InterPro" id="IPR016166">
    <property type="entry name" value="FAD-bd_PCMH"/>
</dbReference>
<dbReference type="EMBL" id="LT629758">
    <property type="protein sequence ID" value="SDS51624.1"/>
    <property type="molecule type" value="Genomic_DNA"/>
</dbReference>
<feature type="compositionally biased region" description="Basic and acidic residues" evidence="4">
    <location>
        <begin position="298"/>
        <end position="311"/>
    </location>
</feature>
<keyword evidence="7" id="KW-1185">Reference proteome</keyword>
<keyword evidence="1" id="KW-0285">Flavoprotein</keyword>
<dbReference type="Pfam" id="PF03450">
    <property type="entry name" value="CO_deh_flav_C"/>
    <property type="match status" value="1"/>
</dbReference>
<evidence type="ECO:0000256" key="1">
    <source>
        <dbReference type="ARBA" id="ARBA00022630"/>
    </source>
</evidence>
<organism evidence="6 7">
    <name type="scientific">Actinoplanes derwentensis</name>
    <dbReference type="NCBI Taxonomy" id="113562"/>
    <lineage>
        <taxon>Bacteria</taxon>
        <taxon>Bacillati</taxon>
        <taxon>Actinomycetota</taxon>
        <taxon>Actinomycetes</taxon>
        <taxon>Micromonosporales</taxon>
        <taxon>Micromonosporaceae</taxon>
        <taxon>Actinoplanes</taxon>
    </lineage>
</organism>
<dbReference type="AlphaFoldDB" id="A0A1H1SUL9"/>
<dbReference type="SUPFAM" id="SSF55447">
    <property type="entry name" value="CO dehydrogenase flavoprotein C-terminal domain-like"/>
    <property type="match status" value="1"/>
</dbReference>
<dbReference type="InterPro" id="IPR016169">
    <property type="entry name" value="FAD-bd_PCMH_sub2"/>
</dbReference>
<evidence type="ECO:0000256" key="4">
    <source>
        <dbReference type="SAM" id="MobiDB-lite"/>
    </source>
</evidence>
<sequence length="328" mass="34538">MPRTVEYLAARTVDDVLSALADGSTAVLAGGQSLAVELGRADLPVRRLVDINHVAGLATLRQSDGVLRVGPLVRHRVFETGRVGGALGDLMRDVVRHIGHPPIRARGTMVGSLAYAHPAAEWPALAVTVDARLRLTGPDGTRIVSAEDFFTGPFTTVRRPEELLAESILPVLPAGTGVGYAEDRRFTIFPQAGALAIVTVTEGRVSAAAIGLVNAGPRPLRAPAAERVLLSCGLSDAAITAAAETAADTDADLPLTGHDHRRERRNALRTLVRRALTQARSRADSHPVSATPSGQETRPGDADGRRGRETGIGDADGDWAGDADRRRG</sequence>
<dbReference type="InterPro" id="IPR051312">
    <property type="entry name" value="Diverse_Substr_Oxidored"/>
</dbReference>
<dbReference type="OrthoDB" id="9793944at2"/>
<dbReference type="InterPro" id="IPR036318">
    <property type="entry name" value="FAD-bd_PCMH-like_sf"/>
</dbReference>
<dbReference type="PROSITE" id="PS51387">
    <property type="entry name" value="FAD_PCMH"/>
    <property type="match status" value="1"/>
</dbReference>
<evidence type="ECO:0000313" key="7">
    <source>
        <dbReference type="Proteomes" id="UP000198688"/>
    </source>
</evidence>
<dbReference type="RefSeq" id="WP_092541944.1">
    <property type="nucleotide sequence ID" value="NZ_BOMJ01000009.1"/>
</dbReference>
<dbReference type="STRING" id="113562.SAMN04489716_0956"/>
<feature type="region of interest" description="Disordered" evidence="4">
    <location>
        <begin position="277"/>
        <end position="328"/>
    </location>
</feature>
<name>A0A1H1SUL9_9ACTN</name>